<feature type="transmembrane region" description="Helical" evidence="1">
    <location>
        <begin position="29"/>
        <end position="56"/>
    </location>
</feature>
<sequence length="60" mass="6875">MPYISISSASQFFYEAPQGLNSGFGSSSFFFFGFFFGYLLSCLLRLVAFMTELFVLREEE</sequence>
<reference evidence="2 3" key="1">
    <citation type="journal article" date="2020" name="Mol. Biol. Evol.">
        <title>Distinct Expression and Methylation Patterns for Genes with Different Fates following a Single Whole-Genome Duplication in Flowering Plants.</title>
        <authorList>
            <person name="Shi T."/>
            <person name="Rahmani R.S."/>
            <person name="Gugger P.F."/>
            <person name="Wang M."/>
            <person name="Li H."/>
            <person name="Zhang Y."/>
            <person name="Li Z."/>
            <person name="Wang Q."/>
            <person name="Van de Peer Y."/>
            <person name="Marchal K."/>
            <person name="Chen J."/>
        </authorList>
    </citation>
    <scope>NUCLEOTIDE SEQUENCE [LARGE SCALE GENOMIC DNA]</scope>
    <source>
        <tissue evidence="2">Leaf</tissue>
    </source>
</reference>
<accession>A0A822Z3S8</accession>
<name>A0A822Z3S8_NELNU</name>
<gene>
    <name evidence="2" type="ORF">HUJ06_008287</name>
</gene>
<dbReference type="AlphaFoldDB" id="A0A822Z3S8"/>
<keyword evidence="1" id="KW-0472">Membrane</keyword>
<comment type="caution">
    <text evidence="2">The sequence shown here is derived from an EMBL/GenBank/DDBJ whole genome shotgun (WGS) entry which is preliminary data.</text>
</comment>
<keyword evidence="3" id="KW-1185">Reference proteome</keyword>
<organism evidence="2 3">
    <name type="scientific">Nelumbo nucifera</name>
    <name type="common">Sacred lotus</name>
    <dbReference type="NCBI Taxonomy" id="4432"/>
    <lineage>
        <taxon>Eukaryota</taxon>
        <taxon>Viridiplantae</taxon>
        <taxon>Streptophyta</taxon>
        <taxon>Embryophyta</taxon>
        <taxon>Tracheophyta</taxon>
        <taxon>Spermatophyta</taxon>
        <taxon>Magnoliopsida</taxon>
        <taxon>Proteales</taxon>
        <taxon>Nelumbonaceae</taxon>
        <taxon>Nelumbo</taxon>
    </lineage>
</organism>
<dbReference type="Proteomes" id="UP000607653">
    <property type="component" value="Unassembled WGS sequence"/>
</dbReference>
<keyword evidence="1" id="KW-1133">Transmembrane helix</keyword>
<evidence type="ECO:0000256" key="1">
    <source>
        <dbReference type="SAM" id="Phobius"/>
    </source>
</evidence>
<dbReference type="EMBL" id="DUZY01000004">
    <property type="protein sequence ID" value="DAD37646.1"/>
    <property type="molecule type" value="Genomic_DNA"/>
</dbReference>
<proteinExistence type="predicted"/>
<evidence type="ECO:0000313" key="2">
    <source>
        <dbReference type="EMBL" id="DAD37646.1"/>
    </source>
</evidence>
<protein>
    <submittedName>
        <fullName evidence="2">Uncharacterized protein</fullName>
    </submittedName>
</protein>
<evidence type="ECO:0000313" key="3">
    <source>
        <dbReference type="Proteomes" id="UP000607653"/>
    </source>
</evidence>
<keyword evidence="1" id="KW-0812">Transmembrane</keyword>